<reference evidence="1 2" key="1">
    <citation type="submission" date="2024-04" db="EMBL/GenBank/DDBJ databases">
        <title>Tritrichomonas musculus Genome.</title>
        <authorList>
            <person name="Alves-Ferreira E."/>
            <person name="Grigg M."/>
            <person name="Lorenzi H."/>
            <person name="Galac M."/>
        </authorList>
    </citation>
    <scope>NUCLEOTIDE SEQUENCE [LARGE SCALE GENOMIC DNA]</scope>
    <source>
        <strain evidence="1 2">EAF2021</strain>
    </source>
</reference>
<feature type="non-terminal residue" evidence="1">
    <location>
        <position position="1"/>
    </location>
</feature>
<evidence type="ECO:0000313" key="2">
    <source>
        <dbReference type="Proteomes" id="UP001470230"/>
    </source>
</evidence>
<sequence length="85" mass="9563">RFHLKSKSASTSTSDKSCDQSICCAASCRWIEKNYYYIECDSNKSSTTQFTFSPELTSLDDQTVRFSTQTEPVRATSQEIIITSA</sequence>
<gene>
    <name evidence="1" type="ORF">M9Y10_038465</name>
</gene>
<protein>
    <submittedName>
        <fullName evidence="1">Uncharacterized protein</fullName>
    </submittedName>
</protein>
<accession>A0ABR2K8K2</accession>
<dbReference type="Proteomes" id="UP001470230">
    <property type="component" value="Unassembled WGS sequence"/>
</dbReference>
<dbReference type="EMBL" id="JAPFFF010000006">
    <property type="protein sequence ID" value="KAK8887425.1"/>
    <property type="molecule type" value="Genomic_DNA"/>
</dbReference>
<comment type="caution">
    <text evidence="1">The sequence shown here is derived from an EMBL/GenBank/DDBJ whole genome shotgun (WGS) entry which is preliminary data.</text>
</comment>
<evidence type="ECO:0000313" key="1">
    <source>
        <dbReference type="EMBL" id="KAK8887425.1"/>
    </source>
</evidence>
<feature type="non-terminal residue" evidence="1">
    <location>
        <position position="85"/>
    </location>
</feature>
<organism evidence="1 2">
    <name type="scientific">Tritrichomonas musculus</name>
    <dbReference type="NCBI Taxonomy" id="1915356"/>
    <lineage>
        <taxon>Eukaryota</taxon>
        <taxon>Metamonada</taxon>
        <taxon>Parabasalia</taxon>
        <taxon>Tritrichomonadida</taxon>
        <taxon>Tritrichomonadidae</taxon>
        <taxon>Tritrichomonas</taxon>
    </lineage>
</organism>
<name>A0ABR2K8K2_9EUKA</name>
<keyword evidence="2" id="KW-1185">Reference proteome</keyword>
<proteinExistence type="predicted"/>